<evidence type="ECO:0000259" key="7">
    <source>
        <dbReference type="Pfam" id="PF01182"/>
    </source>
</evidence>
<dbReference type="OMA" id="YQLFEFE"/>
<keyword evidence="5 6" id="KW-0378">Hydrolase</keyword>
<dbReference type="PANTHER" id="PTHR11054:SF0">
    <property type="entry name" value="6-PHOSPHOGLUCONOLACTONASE"/>
    <property type="match status" value="1"/>
</dbReference>
<feature type="domain" description="Glucosamine/galactosamine-6-phosphate isomerase" evidence="7">
    <location>
        <begin position="11"/>
        <end position="229"/>
    </location>
</feature>
<evidence type="ECO:0000313" key="9">
    <source>
        <dbReference type="Proteomes" id="UP000245119"/>
    </source>
</evidence>
<protein>
    <recommendedName>
        <fullName evidence="4 6">6-phosphogluconolactonase</fullName>
        <shortName evidence="6">6PGL</shortName>
        <ecNumber evidence="4 6">3.1.1.31</ecNumber>
    </recommendedName>
</protein>
<evidence type="ECO:0000256" key="3">
    <source>
        <dbReference type="ARBA" id="ARBA00010662"/>
    </source>
</evidence>
<dbReference type="GO" id="GO:0017057">
    <property type="term" value="F:6-phosphogluconolactonase activity"/>
    <property type="evidence" value="ECO:0007669"/>
    <property type="project" value="UniProtKB-UniRule"/>
</dbReference>
<dbReference type="PANTHER" id="PTHR11054">
    <property type="entry name" value="6-PHOSPHOGLUCONOLACTONASE"/>
    <property type="match status" value="1"/>
</dbReference>
<reference evidence="8 9" key="1">
    <citation type="submission" date="2018-04" db="EMBL/GenBank/DDBJ databases">
        <title>The genome of golden apple snail Pomacea canaliculata provides insight into stress tolerance and invasive adaptation.</title>
        <authorList>
            <person name="Liu C."/>
            <person name="Liu B."/>
            <person name="Ren Y."/>
            <person name="Zhang Y."/>
            <person name="Wang H."/>
            <person name="Li S."/>
            <person name="Jiang F."/>
            <person name="Yin L."/>
            <person name="Zhang G."/>
            <person name="Qian W."/>
            <person name="Fan W."/>
        </authorList>
    </citation>
    <scope>NUCLEOTIDE SEQUENCE [LARGE SCALE GENOMIC DNA]</scope>
    <source>
        <strain evidence="8">SZHN2017</strain>
        <tissue evidence="8">Muscle</tissue>
    </source>
</reference>
<accession>A0A2T7NKE6</accession>
<dbReference type="InterPro" id="IPR006148">
    <property type="entry name" value="Glc/Gal-6P_isomerase"/>
</dbReference>
<dbReference type="OrthoDB" id="432544at2759"/>
<evidence type="ECO:0000256" key="5">
    <source>
        <dbReference type="ARBA" id="ARBA00022801"/>
    </source>
</evidence>
<dbReference type="NCBIfam" id="TIGR01198">
    <property type="entry name" value="pgl"/>
    <property type="match status" value="1"/>
</dbReference>
<dbReference type="UniPathway" id="UPA00115">
    <property type="reaction ID" value="UER00409"/>
</dbReference>
<dbReference type="STRING" id="400727.A0A2T7NKE6"/>
<comment type="pathway">
    <text evidence="2 6">Carbohydrate degradation; pentose phosphate pathway; D-ribulose 5-phosphate from D-glucose 6-phosphate (oxidative stage): step 2/3.</text>
</comment>
<dbReference type="SUPFAM" id="SSF100950">
    <property type="entry name" value="NagB/RpiA/CoA transferase-like"/>
    <property type="match status" value="1"/>
</dbReference>
<dbReference type="Pfam" id="PF01182">
    <property type="entry name" value="Glucosamine_iso"/>
    <property type="match status" value="1"/>
</dbReference>
<dbReference type="InterPro" id="IPR039104">
    <property type="entry name" value="6PGL"/>
</dbReference>
<dbReference type="EMBL" id="PZQS01000011">
    <property type="protein sequence ID" value="PVD21642.1"/>
    <property type="molecule type" value="Genomic_DNA"/>
</dbReference>
<dbReference type="Gene3D" id="3.40.50.1360">
    <property type="match status" value="1"/>
</dbReference>
<dbReference type="Proteomes" id="UP000245119">
    <property type="component" value="Linkage Group LG11"/>
</dbReference>
<name>A0A2T7NKE6_POMCA</name>
<dbReference type="GO" id="GO:0006098">
    <property type="term" value="P:pentose-phosphate shunt"/>
    <property type="evidence" value="ECO:0007669"/>
    <property type="project" value="UniProtKB-UniPathway"/>
</dbReference>
<sequence length="245" mass="26287">MATPVVHVKESEDDVSNSLCELVISRASAAIKTKGLFVIGVSGGSAAKFLCNGLPSAVTEWDKWRVFFCDERYVPFDDPECTYTVYKNGLLSKVPALADYVYPINPAIPLEEAADEYLGKIRTVFPGDGIPRFDVLVLGMGPDGHTCSLFPDHPLLKEDEQLVAPIADSPKPPPGRITLTFPVINNASCAVFASCGAGKADIVQKVLEGSGDNPLPAAMVRPTQGEVVWFLDVAAASKLKSQHKL</sequence>
<evidence type="ECO:0000256" key="2">
    <source>
        <dbReference type="ARBA" id="ARBA00004961"/>
    </source>
</evidence>
<dbReference type="InterPro" id="IPR037171">
    <property type="entry name" value="NagB/RpiA_transferase-like"/>
</dbReference>
<evidence type="ECO:0000256" key="6">
    <source>
        <dbReference type="RuleBase" id="RU365095"/>
    </source>
</evidence>
<evidence type="ECO:0000256" key="1">
    <source>
        <dbReference type="ARBA" id="ARBA00000832"/>
    </source>
</evidence>
<dbReference type="EC" id="3.1.1.31" evidence="4 6"/>
<dbReference type="AlphaFoldDB" id="A0A2T7NKE6"/>
<evidence type="ECO:0000313" key="8">
    <source>
        <dbReference type="EMBL" id="PVD21642.1"/>
    </source>
</evidence>
<keyword evidence="9" id="KW-1185">Reference proteome</keyword>
<dbReference type="CDD" id="cd01400">
    <property type="entry name" value="6PGL"/>
    <property type="match status" value="1"/>
</dbReference>
<dbReference type="FunFam" id="3.40.50.1360:FF:000005">
    <property type="entry name" value="6-phosphogluconolactonase"/>
    <property type="match status" value="1"/>
</dbReference>
<comment type="similarity">
    <text evidence="3 6">Belongs to the glucosamine/galactosamine-6-phosphate isomerase family. 6-phosphogluconolactonase subfamily.</text>
</comment>
<comment type="caution">
    <text evidence="8">The sequence shown here is derived from an EMBL/GenBank/DDBJ whole genome shotgun (WGS) entry which is preliminary data.</text>
</comment>
<dbReference type="GO" id="GO:0005975">
    <property type="term" value="P:carbohydrate metabolic process"/>
    <property type="evidence" value="ECO:0007669"/>
    <property type="project" value="UniProtKB-UniRule"/>
</dbReference>
<proteinExistence type="inferred from homology"/>
<evidence type="ECO:0000256" key="4">
    <source>
        <dbReference type="ARBA" id="ARBA00013198"/>
    </source>
</evidence>
<comment type="function">
    <text evidence="6">Hydrolysis of 6-phosphogluconolactone to 6-phosphogluconate.</text>
</comment>
<organism evidence="8 9">
    <name type="scientific">Pomacea canaliculata</name>
    <name type="common">Golden apple snail</name>
    <dbReference type="NCBI Taxonomy" id="400727"/>
    <lineage>
        <taxon>Eukaryota</taxon>
        <taxon>Metazoa</taxon>
        <taxon>Spiralia</taxon>
        <taxon>Lophotrochozoa</taxon>
        <taxon>Mollusca</taxon>
        <taxon>Gastropoda</taxon>
        <taxon>Caenogastropoda</taxon>
        <taxon>Architaenioglossa</taxon>
        <taxon>Ampullarioidea</taxon>
        <taxon>Ampullariidae</taxon>
        <taxon>Pomacea</taxon>
    </lineage>
</organism>
<gene>
    <name evidence="8" type="ORF">C0Q70_17441</name>
</gene>
<comment type="catalytic activity">
    <reaction evidence="1 6">
        <text>6-phospho-D-glucono-1,5-lactone + H2O = 6-phospho-D-gluconate + H(+)</text>
        <dbReference type="Rhea" id="RHEA:12556"/>
        <dbReference type="ChEBI" id="CHEBI:15377"/>
        <dbReference type="ChEBI" id="CHEBI:15378"/>
        <dbReference type="ChEBI" id="CHEBI:57955"/>
        <dbReference type="ChEBI" id="CHEBI:58759"/>
        <dbReference type="EC" id="3.1.1.31"/>
    </reaction>
</comment>
<dbReference type="InterPro" id="IPR005900">
    <property type="entry name" value="6-phosphogluconolactonase_DevB"/>
</dbReference>